<dbReference type="PROSITE" id="PS00513">
    <property type="entry name" value="ADENYLOSUCCIN_SYN_2"/>
    <property type="match status" value="1"/>
</dbReference>
<accession>A0A9D3WQG2</accession>
<keyword evidence="2" id="KW-0460">Magnesium</keyword>
<dbReference type="InterPro" id="IPR027417">
    <property type="entry name" value="P-loop_NTPase"/>
</dbReference>
<dbReference type="Proteomes" id="UP000827986">
    <property type="component" value="Unassembled WGS sequence"/>
</dbReference>
<feature type="binding site" evidence="2">
    <location>
        <position position="96"/>
    </location>
    <ligand>
        <name>IMP</name>
        <dbReference type="ChEBI" id="CHEBI:58053"/>
        <note>ligand shared between dimeric partners</note>
    </ligand>
</feature>
<keyword evidence="2" id="KW-0547">Nucleotide-binding</keyword>
<evidence type="ECO:0000256" key="2">
    <source>
        <dbReference type="HAMAP-Rule" id="MF_03125"/>
    </source>
</evidence>
<dbReference type="Gene3D" id="1.10.300.10">
    <property type="entry name" value="Adenylosuccinate Synthetase, subunit A, domain 2"/>
    <property type="match status" value="1"/>
</dbReference>
<keyword evidence="2" id="KW-0963">Cytoplasm</keyword>
<keyword evidence="5" id="KW-1185">Reference proteome</keyword>
<dbReference type="SMART" id="SM00788">
    <property type="entry name" value="Adenylsucc_synt"/>
    <property type="match status" value="1"/>
</dbReference>
<feature type="binding site" evidence="2">
    <location>
        <position position="175"/>
    </location>
    <ligand>
        <name>IMP</name>
        <dbReference type="ChEBI" id="CHEBI:58053"/>
    </ligand>
</feature>
<sequence length="184" mass="20623">MTRTATSLSVRPRDLSDFRNGVVIHLPGLFEEAEKNLKKGPGLEGWESRTVISDRVHIVFDFHQAVDGIQEQQQDGKNLGTTKKGIGPVYACKASRTGLRICDLLDDFHEFSKKFRVLAQQGKAMYPALTINTEAELQQLKVYAERIRPLVKDGVYFMHQALHGPPKKILVEGANAALLDIQLR</sequence>
<gene>
    <name evidence="4" type="ORF">KIL84_003957</name>
</gene>
<reference evidence="4" key="1">
    <citation type="submission" date="2021-09" db="EMBL/GenBank/DDBJ databases">
        <title>The genome of Mauremys mutica provides insights into the evolution of semi-aquatic lifestyle.</title>
        <authorList>
            <person name="Gong S."/>
            <person name="Gao Y."/>
        </authorList>
    </citation>
    <scope>NUCLEOTIDE SEQUENCE</scope>
    <source>
        <strain evidence="4">MM-2020</strain>
        <tissue evidence="4">Muscle</tissue>
    </source>
</reference>
<evidence type="ECO:0000313" key="5">
    <source>
        <dbReference type="Proteomes" id="UP000827986"/>
    </source>
</evidence>
<feature type="active site" evidence="3">
    <location>
        <position position="93"/>
    </location>
</feature>
<dbReference type="InterPro" id="IPR042110">
    <property type="entry name" value="Adenylosuccinate_synth_dom2"/>
</dbReference>
<comment type="subcellular location">
    <subcellularLocation>
        <location evidence="2">Cytoplasm</location>
    </subcellularLocation>
</comment>
<feature type="binding site" evidence="2">
    <location>
        <position position="82"/>
    </location>
    <ligand>
        <name>IMP</name>
        <dbReference type="ChEBI" id="CHEBI:58053"/>
    </ligand>
</feature>
<evidence type="ECO:0000256" key="1">
    <source>
        <dbReference type="ARBA" id="ARBA00023134"/>
    </source>
</evidence>
<dbReference type="GO" id="GO:0004019">
    <property type="term" value="F:adenylosuccinate synthase activity"/>
    <property type="evidence" value="ECO:0007669"/>
    <property type="project" value="UniProtKB-UniRule"/>
</dbReference>
<proteinExistence type="inferred from homology"/>
<name>A0A9D3WQG2_9SAUR</name>
<evidence type="ECO:0000256" key="3">
    <source>
        <dbReference type="PROSITE-ProRule" id="PRU10134"/>
    </source>
</evidence>
<comment type="subunit">
    <text evidence="2">Homodimer.</text>
</comment>
<keyword evidence="1 2" id="KW-0342">GTP-binding</keyword>
<comment type="catalytic activity">
    <reaction evidence="2">
        <text>IMP + L-aspartate + GTP = N(6)-(1,2-dicarboxyethyl)-AMP + GDP + phosphate + 2 H(+)</text>
        <dbReference type="Rhea" id="RHEA:15753"/>
        <dbReference type="ChEBI" id="CHEBI:15378"/>
        <dbReference type="ChEBI" id="CHEBI:29991"/>
        <dbReference type="ChEBI" id="CHEBI:37565"/>
        <dbReference type="ChEBI" id="CHEBI:43474"/>
        <dbReference type="ChEBI" id="CHEBI:57567"/>
        <dbReference type="ChEBI" id="CHEBI:58053"/>
        <dbReference type="ChEBI" id="CHEBI:58189"/>
        <dbReference type="EC" id="6.3.4.4"/>
    </reaction>
</comment>
<comment type="caution">
    <text evidence="2">Lacks conserved residue(s) required for the propagation of feature annotation.</text>
</comment>
<dbReference type="GO" id="GO:0000287">
    <property type="term" value="F:magnesium ion binding"/>
    <property type="evidence" value="ECO:0007669"/>
    <property type="project" value="UniProtKB-UniRule"/>
</dbReference>
<keyword evidence="2" id="KW-0658">Purine biosynthesis</keyword>
<dbReference type="GO" id="GO:0005525">
    <property type="term" value="F:GTP binding"/>
    <property type="evidence" value="ECO:0007669"/>
    <property type="project" value="UniProtKB-UniRule"/>
</dbReference>
<comment type="caution">
    <text evidence="4">The sequence shown here is derived from an EMBL/GenBank/DDBJ whole genome shotgun (WGS) entry which is preliminary data.</text>
</comment>
<dbReference type="FunFam" id="1.10.300.10:FF:000002">
    <property type="entry name" value="Adenylosuccinate synthetase, chloroplastic"/>
    <property type="match status" value="1"/>
</dbReference>
<dbReference type="Pfam" id="PF00709">
    <property type="entry name" value="Adenylsucc_synt"/>
    <property type="match status" value="1"/>
</dbReference>
<keyword evidence="2" id="KW-0479">Metal-binding</keyword>
<evidence type="ECO:0000313" key="4">
    <source>
        <dbReference type="EMBL" id="KAH1168474.1"/>
    </source>
</evidence>
<dbReference type="InterPro" id="IPR033128">
    <property type="entry name" value="Adenylosuccin_syn_Lys_AS"/>
</dbReference>
<comment type="function">
    <text evidence="2">Plays an important role in the de novo pathway and in the salvage pathway of purine nucleotide biosynthesis. Catalyzes the first commited step in the biosynthesis of AMP from IMP.</text>
</comment>
<protein>
    <recommendedName>
        <fullName evidence="2">Adenylosuccinate synthetase</fullName>
        <shortName evidence="2">AMPSase</shortName>
        <shortName evidence="2">AdSS</shortName>
        <ecNumber evidence="2">6.3.4.4</ecNumber>
    </recommendedName>
    <alternativeName>
        <fullName evidence="2">IMP--aspartate ligase</fullName>
    </alternativeName>
</protein>
<dbReference type="EC" id="6.3.4.4" evidence="2"/>
<organism evidence="4 5">
    <name type="scientific">Mauremys mutica</name>
    <name type="common">yellowpond turtle</name>
    <dbReference type="NCBI Taxonomy" id="74926"/>
    <lineage>
        <taxon>Eukaryota</taxon>
        <taxon>Metazoa</taxon>
        <taxon>Chordata</taxon>
        <taxon>Craniata</taxon>
        <taxon>Vertebrata</taxon>
        <taxon>Euteleostomi</taxon>
        <taxon>Archelosauria</taxon>
        <taxon>Testudinata</taxon>
        <taxon>Testudines</taxon>
        <taxon>Cryptodira</taxon>
        <taxon>Durocryptodira</taxon>
        <taxon>Testudinoidea</taxon>
        <taxon>Geoemydidae</taxon>
        <taxon>Geoemydinae</taxon>
        <taxon>Mauremys</taxon>
    </lineage>
</organism>
<comment type="similarity">
    <text evidence="2">Belongs to the adenylosuccinate synthetase family.</text>
</comment>
<dbReference type="SUPFAM" id="SSF52540">
    <property type="entry name" value="P-loop containing nucleoside triphosphate hydrolases"/>
    <property type="match status" value="1"/>
</dbReference>
<keyword evidence="2" id="KW-0436">Ligase</keyword>
<dbReference type="PANTHER" id="PTHR11846:SF11">
    <property type="entry name" value="ADENYLOSUCCINATE SYNTHETASE"/>
    <property type="match status" value="1"/>
</dbReference>
<dbReference type="AlphaFoldDB" id="A0A9D3WQG2"/>
<dbReference type="EMBL" id="JAHDVG010000486">
    <property type="protein sequence ID" value="KAH1168474.1"/>
    <property type="molecule type" value="Genomic_DNA"/>
</dbReference>
<dbReference type="GO" id="GO:0044208">
    <property type="term" value="P:'de novo' AMP biosynthetic process"/>
    <property type="evidence" value="ECO:0007669"/>
    <property type="project" value="UniProtKB-UniRule"/>
</dbReference>
<comment type="pathway">
    <text evidence="2">Purine metabolism; AMP biosynthesis via de novo pathway; AMP from IMP: step 1/2.</text>
</comment>
<dbReference type="InterPro" id="IPR001114">
    <property type="entry name" value="Adenylosuccinate_synthetase"/>
</dbReference>
<dbReference type="GO" id="GO:0005737">
    <property type="term" value="C:cytoplasm"/>
    <property type="evidence" value="ECO:0007669"/>
    <property type="project" value="UniProtKB-SubCell"/>
</dbReference>
<dbReference type="GO" id="GO:0046040">
    <property type="term" value="P:IMP metabolic process"/>
    <property type="evidence" value="ECO:0007669"/>
    <property type="project" value="TreeGrafter"/>
</dbReference>
<dbReference type="HAMAP" id="MF_00011">
    <property type="entry name" value="Adenylosucc_synth"/>
    <property type="match status" value="1"/>
</dbReference>
<dbReference type="PANTHER" id="PTHR11846">
    <property type="entry name" value="ADENYLOSUCCINATE SYNTHETASE"/>
    <property type="match status" value="1"/>
</dbReference>
<comment type="cofactor">
    <cofactor evidence="2">
        <name>Mg(2+)</name>
        <dbReference type="ChEBI" id="CHEBI:18420"/>
    </cofactor>
    <text evidence="2">Binds 1 Mg(2+) ion per subunit.</text>
</comment>